<dbReference type="EMBL" id="CP061800">
    <property type="protein sequence ID" value="QTA91360.1"/>
    <property type="molecule type" value="Genomic_DNA"/>
</dbReference>
<evidence type="ECO:0000313" key="5">
    <source>
        <dbReference type="Proteomes" id="UP000663722"/>
    </source>
</evidence>
<keyword evidence="2" id="KW-0808">Transferase</keyword>
<proteinExistence type="predicted"/>
<reference evidence="4" key="1">
    <citation type="journal article" date="2021" name="Microb. Physiol.">
        <title>Proteogenomic Insights into the Physiology of Marine, Sulfate-Reducing, Filamentous Desulfonema limicola and Desulfonema magnum.</title>
        <authorList>
            <person name="Schnaars V."/>
            <person name="Wohlbrand L."/>
            <person name="Scheve S."/>
            <person name="Hinrichs C."/>
            <person name="Reinhardt R."/>
            <person name="Rabus R."/>
        </authorList>
    </citation>
    <scope>NUCLEOTIDE SEQUENCE</scope>
    <source>
        <strain evidence="4">4be13</strain>
    </source>
</reference>
<evidence type="ECO:0000256" key="3">
    <source>
        <dbReference type="ARBA" id="ARBA00022691"/>
    </source>
</evidence>
<dbReference type="InterPro" id="IPR050953">
    <property type="entry name" value="N4_N6_ade-DNA_methylase"/>
</dbReference>
<accession>A0A975BUG4</accession>
<evidence type="ECO:0000256" key="2">
    <source>
        <dbReference type="ARBA" id="ARBA00022679"/>
    </source>
</evidence>
<gene>
    <name evidence="4" type="ORF">dnm_074250</name>
</gene>
<evidence type="ECO:0000313" key="4">
    <source>
        <dbReference type="EMBL" id="QTA91360.1"/>
    </source>
</evidence>
<dbReference type="GO" id="GO:0008168">
    <property type="term" value="F:methyltransferase activity"/>
    <property type="evidence" value="ECO:0007669"/>
    <property type="project" value="UniProtKB-KW"/>
</dbReference>
<protein>
    <submittedName>
        <fullName evidence="4">SAM-dependent methyltransferase domain-containing protein</fullName>
    </submittedName>
</protein>
<dbReference type="PANTHER" id="PTHR33841:SF5">
    <property type="entry name" value="DNA METHYLASE (MODIFICATION METHYLASE) (METHYLTRANSFERASE)-RELATED"/>
    <property type="match status" value="1"/>
</dbReference>
<dbReference type="Proteomes" id="UP000663722">
    <property type="component" value="Chromosome"/>
</dbReference>
<dbReference type="RefSeq" id="WP_207679176.1">
    <property type="nucleotide sequence ID" value="NZ_CP061800.1"/>
</dbReference>
<dbReference type="InterPro" id="IPR029063">
    <property type="entry name" value="SAM-dependent_MTases_sf"/>
</dbReference>
<sequence length="498" mass="57095">MAKNLKTTEFGAFQTPLNLAEQITQLVFKQYPYIKSLVEPTCGIGNFIRASLKLNDNVKSIYGWEINHEYIKSAKSISCNKCIDISIEQKDFFSVDWSLLPEHLKESVLFIGNPPWVTNSELGRIGSKNLPHKTNFQNYGGFEAITGKSNFDISEWMLIKIAEYISGKKAALSFLVKTSVARKIFLHICKHRLLIKNINIYNIDAKKHFDVSVDACLLCSEGCFKPPKEYISSIYDSLSDKSPTKIMGYTNGKLIADINTYNLLKDVDSQSEIPWRSGIKHDCSKVMEFNLKDGKLFNGFQEQIDIPGDYLYPMYKSSHVANDKLKKPVKYMLVTQKKIGIETDSIKILSPKTWTYLQSHKEKLDSRKSSIYKNAPKFSIFGVGDYSFHPWKIVISGLYKNIKFKLIGPFQKKPIVLDDTCYMMSFKSKKKAEFVYRLLSSKIAGEFIDSIVFKDSKRPITVALLNRINLKHLAKHLGLIEKYNLLFENNKHKQLNLF</sequence>
<dbReference type="Gene3D" id="3.40.50.150">
    <property type="entry name" value="Vaccinia Virus protein VP39"/>
    <property type="match status" value="1"/>
</dbReference>
<dbReference type="AlphaFoldDB" id="A0A975BUG4"/>
<evidence type="ECO:0000256" key="1">
    <source>
        <dbReference type="ARBA" id="ARBA00022603"/>
    </source>
</evidence>
<dbReference type="SUPFAM" id="SSF53335">
    <property type="entry name" value="S-adenosyl-L-methionine-dependent methyltransferases"/>
    <property type="match status" value="1"/>
</dbReference>
<organism evidence="4 5">
    <name type="scientific">Desulfonema magnum</name>
    <dbReference type="NCBI Taxonomy" id="45655"/>
    <lineage>
        <taxon>Bacteria</taxon>
        <taxon>Pseudomonadati</taxon>
        <taxon>Thermodesulfobacteriota</taxon>
        <taxon>Desulfobacteria</taxon>
        <taxon>Desulfobacterales</taxon>
        <taxon>Desulfococcaceae</taxon>
        <taxon>Desulfonema</taxon>
    </lineage>
</organism>
<keyword evidence="3" id="KW-0949">S-adenosyl-L-methionine</keyword>
<dbReference type="PANTHER" id="PTHR33841">
    <property type="entry name" value="DNA METHYLTRANSFERASE YEEA-RELATED"/>
    <property type="match status" value="1"/>
</dbReference>
<keyword evidence="5" id="KW-1185">Reference proteome</keyword>
<keyword evidence="1 4" id="KW-0489">Methyltransferase</keyword>
<dbReference type="GO" id="GO:0032259">
    <property type="term" value="P:methylation"/>
    <property type="evidence" value="ECO:0007669"/>
    <property type="project" value="UniProtKB-KW"/>
</dbReference>
<dbReference type="PRINTS" id="PR00507">
    <property type="entry name" value="N12N6MTFRASE"/>
</dbReference>
<dbReference type="REBASE" id="469386">
    <property type="entry name" value="M.Dma2077ORF74250P"/>
</dbReference>
<dbReference type="KEGG" id="dmm:dnm_074250"/>
<name>A0A975BUG4_9BACT</name>